<dbReference type="PANTHER" id="PTHR19878:SF17">
    <property type="entry name" value="TRANSDUCIN_WD40 REPEAT-LIKE SUPERFAMILY PROTEIN"/>
    <property type="match status" value="1"/>
</dbReference>
<protein>
    <submittedName>
        <fullName evidence="2">Uncharacterized protein</fullName>
    </submittedName>
</protein>
<organism evidence="2 3">
    <name type="scientific">Volvox africanus</name>
    <dbReference type="NCBI Taxonomy" id="51714"/>
    <lineage>
        <taxon>Eukaryota</taxon>
        <taxon>Viridiplantae</taxon>
        <taxon>Chlorophyta</taxon>
        <taxon>core chlorophytes</taxon>
        <taxon>Chlorophyceae</taxon>
        <taxon>CS clade</taxon>
        <taxon>Chlamydomonadales</taxon>
        <taxon>Volvocaceae</taxon>
        <taxon>Volvox</taxon>
    </lineage>
</organism>
<keyword evidence="3" id="KW-1185">Reference proteome</keyword>
<comment type="caution">
    <text evidence="2">The sequence shown here is derived from an EMBL/GenBank/DDBJ whole genome shotgun (WGS) entry which is preliminary data.</text>
</comment>
<feature type="region of interest" description="Disordered" evidence="1">
    <location>
        <begin position="204"/>
        <end position="250"/>
    </location>
</feature>
<dbReference type="Proteomes" id="UP000747399">
    <property type="component" value="Unassembled WGS sequence"/>
</dbReference>
<dbReference type="InterPro" id="IPR045160">
    <property type="entry name" value="ATG16"/>
</dbReference>
<gene>
    <name evidence="2" type="ORF">Vafri_15611</name>
</gene>
<feature type="region of interest" description="Disordered" evidence="1">
    <location>
        <begin position="266"/>
        <end position="305"/>
    </location>
</feature>
<name>A0A8J4F8W8_9CHLO</name>
<proteinExistence type="predicted"/>
<reference evidence="2" key="1">
    <citation type="journal article" date="2021" name="Proc. Natl. Acad. Sci. U.S.A.">
        <title>Three genomes in the algal genus Volvox reveal the fate of a haploid sex-determining region after a transition to homothallism.</title>
        <authorList>
            <person name="Yamamoto K."/>
            <person name="Hamaji T."/>
            <person name="Kawai-Toyooka H."/>
            <person name="Matsuzaki R."/>
            <person name="Takahashi F."/>
            <person name="Nishimura Y."/>
            <person name="Kawachi M."/>
            <person name="Noguchi H."/>
            <person name="Minakuchi Y."/>
            <person name="Umen J.G."/>
            <person name="Toyoda A."/>
            <person name="Nozaki H."/>
        </authorList>
    </citation>
    <scope>NUCLEOTIDE SEQUENCE</scope>
    <source>
        <strain evidence="2">NIES-3780</strain>
    </source>
</reference>
<evidence type="ECO:0000313" key="2">
    <source>
        <dbReference type="EMBL" id="GIL61214.1"/>
    </source>
</evidence>
<evidence type="ECO:0000256" key="1">
    <source>
        <dbReference type="SAM" id="MobiDB-lite"/>
    </source>
</evidence>
<sequence length="561" mass="57042">MIERFARLYEVCSRCVHTDVIDQGHPYNLKRAARLAVAAVAPVAASAPPSTSPGEWPVAMILAVCQGSSQGLAAIVHKLAQPGGPATAILQTPEVQLAQNIASALRNVYGGVGTTVGDAELKLALPGPRPGTSEPVDPAGKVVLAGPWAAPAAAAVPVGLPRKAVSDMDLGSIPPCPNRGTVVAAYGFTATAAASVAAATGSGAHYASSSSRPPAGATAPASVTGSSGHRPGAGSTVQGDLDAHSVDSGDTAQAAARAEFFNQFGGGGGGGAFGRGPTYEFSSDEDDSDSEAAGSLGGGGGGTQRRIKLQIRDSAAAGGSATAGSLREAVSNIRVAPPSSARSSITSTVGPLGAQQSAAAAAAAAAAPVQFPPGMSSAQLYTGAVAFMEAGDWRNAAAYFSRAMSVLQHEERAVLDEQSRRARLAFCAHYYAAVRLLEAVGTGTGPREARLYRYLTGLNLDDKHSKALLQQAITRNRTVGNNRYAADQLTVLIAKVADSAPSEYLKQLQMEVEECDRQGGRNTSVPADEKVADWALLVTKAAEGLGPCKESVDALVLPILA</sequence>
<accession>A0A8J4F8W8</accession>
<dbReference type="GO" id="GO:0000045">
    <property type="term" value="P:autophagosome assembly"/>
    <property type="evidence" value="ECO:0007669"/>
    <property type="project" value="InterPro"/>
</dbReference>
<evidence type="ECO:0000313" key="3">
    <source>
        <dbReference type="Proteomes" id="UP000747399"/>
    </source>
</evidence>
<dbReference type="AlphaFoldDB" id="A0A8J4F8W8"/>
<dbReference type="PANTHER" id="PTHR19878">
    <property type="entry name" value="AUTOPHAGY PROTEIN 16-LIKE"/>
    <property type="match status" value="1"/>
</dbReference>
<dbReference type="EMBL" id="BNCO01000044">
    <property type="protein sequence ID" value="GIL61214.1"/>
    <property type="molecule type" value="Genomic_DNA"/>
</dbReference>